<name>A0AAI8YY96_9PEZI</name>
<comment type="caution">
    <text evidence="4">The sequence shown here is derived from an EMBL/GenBank/DDBJ whole genome shotgun (WGS) entry which is preliminary data.</text>
</comment>
<accession>A0AAI8YY96</accession>
<dbReference type="Proteomes" id="UP001296104">
    <property type="component" value="Unassembled WGS sequence"/>
</dbReference>
<reference evidence="4" key="1">
    <citation type="submission" date="2023-11" db="EMBL/GenBank/DDBJ databases">
        <authorList>
            <person name="Alioto T."/>
            <person name="Alioto T."/>
            <person name="Gomez Garrido J."/>
        </authorList>
    </citation>
    <scope>NUCLEOTIDE SEQUENCE</scope>
</reference>
<evidence type="ECO:0000256" key="1">
    <source>
        <dbReference type="ARBA" id="ARBA00023002"/>
    </source>
</evidence>
<protein>
    <recommendedName>
        <fullName evidence="6">GA4 desaturase family protein</fullName>
    </recommendedName>
</protein>
<evidence type="ECO:0008006" key="6">
    <source>
        <dbReference type="Google" id="ProtNLM"/>
    </source>
</evidence>
<evidence type="ECO:0000256" key="2">
    <source>
        <dbReference type="ARBA" id="ARBA00023604"/>
    </source>
</evidence>
<comment type="similarity">
    <text evidence="2">Belongs to the asaB hydroxylase/desaturase family.</text>
</comment>
<dbReference type="NCBIfam" id="NF041278">
    <property type="entry name" value="CmcJ_NvfI_EfuI"/>
    <property type="match status" value="1"/>
</dbReference>
<organism evidence="4 5">
    <name type="scientific">Lecanosticta acicola</name>
    <dbReference type="NCBI Taxonomy" id="111012"/>
    <lineage>
        <taxon>Eukaryota</taxon>
        <taxon>Fungi</taxon>
        <taxon>Dikarya</taxon>
        <taxon>Ascomycota</taxon>
        <taxon>Pezizomycotina</taxon>
        <taxon>Dothideomycetes</taxon>
        <taxon>Dothideomycetidae</taxon>
        <taxon>Mycosphaerellales</taxon>
        <taxon>Mycosphaerellaceae</taxon>
        <taxon>Lecanosticta</taxon>
    </lineage>
</organism>
<evidence type="ECO:0000313" key="5">
    <source>
        <dbReference type="Proteomes" id="UP001296104"/>
    </source>
</evidence>
<sequence length="341" mass="38816">MDSPSPSIETIVNYYLPPPDNGPPPIYNVATAGSRRMKFDARRRTITDIRGREKDFHLDTHGFQYVTDFPSAETAFDDDGRIKTVVYREVEKMLKKATGATTVFIFSHIIRRDPLSKALNIPKEIDDQEIVRVAAPAWFAHVDQSYDGAWIALDSISRRDPDPSAKFLKSMARDCRWGIINVWRPIRHVTREPLAVCDASSVLESDLQEMTLRPPRDVSAAADDGDDPAADNDNAVQPAGRHSAYMNYGRKVPGQAPDQKFWVLRPNDRHRWYWPSEMTPSEALLIKCFDSRTDGRARRAPHSAIVTPGDHGPPRQSIELRCLVFWEHEALERDEDERARL</sequence>
<dbReference type="GO" id="GO:0016491">
    <property type="term" value="F:oxidoreductase activity"/>
    <property type="evidence" value="ECO:0007669"/>
    <property type="project" value="UniProtKB-KW"/>
</dbReference>
<evidence type="ECO:0000313" key="4">
    <source>
        <dbReference type="EMBL" id="CAK4002116.1"/>
    </source>
</evidence>
<dbReference type="InterPro" id="IPR044053">
    <property type="entry name" value="AsaB-like"/>
</dbReference>
<keyword evidence="1" id="KW-0560">Oxidoreductase</keyword>
<dbReference type="PANTHER" id="PTHR34598:SF3">
    <property type="entry name" value="OXIDOREDUCTASE AN1597"/>
    <property type="match status" value="1"/>
</dbReference>
<keyword evidence="5" id="KW-1185">Reference proteome</keyword>
<gene>
    <name evidence="4" type="ORF">LECACI_7A004203</name>
</gene>
<dbReference type="EMBL" id="CAVMBE010000022">
    <property type="protein sequence ID" value="CAK4002116.1"/>
    <property type="molecule type" value="Genomic_DNA"/>
</dbReference>
<feature type="region of interest" description="Disordered" evidence="3">
    <location>
        <begin position="216"/>
        <end position="237"/>
    </location>
</feature>
<dbReference type="AlphaFoldDB" id="A0AAI8YY96"/>
<dbReference type="PANTHER" id="PTHR34598">
    <property type="entry name" value="BLL6449 PROTEIN"/>
    <property type="match status" value="1"/>
</dbReference>
<proteinExistence type="inferred from homology"/>
<evidence type="ECO:0000256" key="3">
    <source>
        <dbReference type="SAM" id="MobiDB-lite"/>
    </source>
</evidence>